<dbReference type="Proteomes" id="UP000588071">
    <property type="component" value="Unassembled WGS sequence"/>
</dbReference>
<reference evidence="2 3" key="1">
    <citation type="submission" date="2020-04" db="EMBL/GenBank/DDBJ databases">
        <authorList>
            <person name="Hitch T.C.A."/>
            <person name="Wylensek D."/>
            <person name="Clavel T."/>
        </authorList>
    </citation>
    <scope>NUCLEOTIDE SEQUENCE [LARGE SCALE GENOMIC DNA]</scope>
    <source>
        <strain evidence="2 3">WCA-380-WT-3C</strain>
    </source>
</reference>
<name>A0A7X9RIJ6_9ENTE</name>
<organism evidence="2 3">
    <name type="scientific">Enterococcus cecorum</name>
    <dbReference type="NCBI Taxonomy" id="44008"/>
    <lineage>
        <taxon>Bacteria</taxon>
        <taxon>Bacillati</taxon>
        <taxon>Bacillota</taxon>
        <taxon>Bacilli</taxon>
        <taxon>Lactobacillales</taxon>
        <taxon>Enterococcaceae</taxon>
        <taxon>Enterococcus</taxon>
    </lineage>
</organism>
<feature type="chain" id="PRO_5038832260" evidence="1">
    <location>
        <begin position="17"/>
        <end position="106"/>
    </location>
</feature>
<dbReference type="AlphaFoldDB" id="A0A7X9RIJ6"/>
<dbReference type="EMBL" id="JABAFV010000002">
    <property type="protein sequence ID" value="NME49140.1"/>
    <property type="molecule type" value="Genomic_DNA"/>
</dbReference>
<feature type="signal peptide" evidence="1">
    <location>
        <begin position="1"/>
        <end position="16"/>
    </location>
</feature>
<evidence type="ECO:0000313" key="3">
    <source>
        <dbReference type="Proteomes" id="UP000588071"/>
    </source>
</evidence>
<evidence type="ECO:0000313" key="2">
    <source>
        <dbReference type="EMBL" id="NME49140.1"/>
    </source>
</evidence>
<keyword evidence="1" id="KW-0732">Signal</keyword>
<gene>
    <name evidence="2" type="ORF">HF857_02530</name>
</gene>
<comment type="caution">
    <text evidence="2">The sequence shown here is derived from an EMBL/GenBank/DDBJ whole genome shotgun (WGS) entry which is preliminary data.</text>
</comment>
<evidence type="ECO:0000256" key="1">
    <source>
        <dbReference type="SAM" id="SignalP"/>
    </source>
</evidence>
<sequence length="106" mass="11882">MKKVCAILMISASVLGMVPSNVPIFTAEINYAHENELQMNPFVIAFIDKVKQNLVLDDNYHAVKLTEPATDEKIQKLYAEATALLVKQSSVLSSEEKQIIYQLVDK</sequence>
<dbReference type="RefSeq" id="WP_010712140.1">
    <property type="nucleotide sequence ID" value="NZ_JABAFV010000002.1"/>
</dbReference>
<accession>A0A7X9RIJ6</accession>
<proteinExistence type="predicted"/>
<protein>
    <submittedName>
        <fullName evidence="2">Uncharacterized protein</fullName>
    </submittedName>
</protein>